<evidence type="ECO:0000313" key="2">
    <source>
        <dbReference type="Proteomes" id="UP000236290"/>
    </source>
</evidence>
<protein>
    <recommendedName>
        <fullName evidence="3">F-box domain-containing protein</fullName>
    </recommendedName>
</protein>
<sequence>MGQRFQIIAPRAHVALTTQAKLGEVLFDESFSSQLVYLLAIPVRPPLLSANDSAVQRTTVDTVENMRDAAGHGKKRKADDEILVPVDAPSSKQAKTSDAVRALHRRTTTAFCDFPGEIHRLIFAQFEDVLDIVNLGATSQYFWAIAREFLEDFAISFVGQWAGEKIVFVGENVEQDDYPPGLFTAEERDDLRLQKGPAAMDDWDRDYSTEPFTLYHFSHPSVCETEDSETEPSSALTQLIVELSRRYPEKEDTYPCTVLTGLYRMMMRRNPYFPQDQPWILRNLTTKQFVRSEAIALKPEFIHGPFIRGLGFAQVVMSRICWSSSNFVSIEDPTNISRGVWAGHCFDITTRTRHEEQTKGGQGWEDASDQVAEEIASIWESNLGPDWREEVCEDASRYRLS</sequence>
<comment type="caution">
    <text evidence="1">The sequence shown here is derived from an EMBL/GenBank/DDBJ whole genome shotgun (WGS) entry which is preliminary data.</text>
</comment>
<dbReference type="EMBL" id="MTYI01000063">
    <property type="protein sequence ID" value="PNP54021.1"/>
    <property type="molecule type" value="Genomic_DNA"/>
</dbReference>
<reference evidence="1 2" key="1">
    <citation type="submission" date="2017-02" db="EMBL/GenBank/DDBJ databases">
        <title>Genomes of Trichoderma spp. with biocontrol activity.</title>
        <authorList>
            <person name="Gardiner D."/>
            <person name="Kazan K."/>
            <person name="Vos C."/>
            <person name="Harvey P."/>
        </authorList>
    </citation>
    <scope>NUCLEOTIDE SEQUENCE [LARGE SCALE GENOMIC DNA]</scope>
    <source>
        <strain evidence="1 2">Tr1</strain>
    </source>
</reference>
<accession>A0A2K0U8B4</accession>
<evidence type="ECO:0008006" key="3">
    <source>
        <dbReference type="Google" id="ProtNLM"/>
    </source>
</evidence>
<dbReference type="AlphaFoldDB" id="A0A2K0U8B4"/>
<dbReference type="Proteomes" id="UP000236290">
    <property type="component" value="Unassembled WGS sequence"/>
</dbReference>
<organism evidence="1 2">
    <name type="scientific">Trichoderma harzianum</name>
    <name type="common">Hypocrea lixii</name>
    <dbReference type="NCBI Taxonomy" id="5544"/>
    <lineage>
        <taxon>Eukaryota</taxon>
        <taxon>Fungi</taxon>
        <taxon>Dikarya</taxon>
        <taxon>Ascomycota</taxon>
        <taxon>Pezizomycotina</taxon>
        <taxon>Sordariomycetes</taxon>
        <taxon>Hypocreomycetidae</taxon>
        <taxon>Hypocreales</taxon>
        <taxon>Hypocreaceae</taxon>
        <taxon>Trichoderma</taxon>
    </lineage>
</organism>
<dbReference type="OrthoDB" id="2588098at2759"/>
<proteinExistence type="predicted"/>
<gene>
    <name evidence="1" type="ORF">THARTR1_05228</name>
</gene>
<evidence type="ECO:0000313" key="1">
    <source>
        <dbReference type="EMBL" id="PNP54021.1"/>
    </source>
</evidence>
<name>A0A2K0U8B4_TRIHA</name>